<dbReference type="EMBL" id="AE014074">
    <property type="protein sequence ID" value="AAM78738.1"/>
    <property type="molecule type" value="Genomic_DNA"/>
</dbReference>
<organism evidence="2 3">
    <name type="scientific">Streptococcus pyogenes serotype M3 (strain ATCC BAA-595 / MGAS315)</name>
    <dbReference type="NCBI Taxonomy" id="198466"/>
    <lineage>
        <taxon>Bacteria</taxon>
        <taxon>Bacillati</taxon>
        <taxon>Bacillota</taxon>
        <taxon>Bacilli</taxon>
        <taxon>Lactobacillales</taxon>
        <taxon>Streptococcaceae</taxon>
        <taxon>Streptococcus</taxon>
    </lineage>
</organism>
<protein>
    <submittedName>
        <fullName evidence="2">Uncharacterized protein</fullName>
    </submittedName>
</protein>
<dbReference type="KEGG" id="spg:SpyM3_0131"/>
<evidence type="ECO:0000256" key="1">
    <source>
        <dbReference type="SAM" id="SignalP"/>
    </source>
</evidence>
<keyword evidence="1" id="KW-0732">Signal</keyword>
<feature type="signal peptide" evidence="1">
    <location>
        <begin position="1"/>
        <end position="21"/>
    </location>
</feature>
<proteinExistence type="predicted"/>
<dbReference type="InterPro" id="IPR049960">
    <property type="entry name" value="SpoV_N"/>
</dbReference>
<dbReference type="AlphaFoldDB" id="A0A0H2UT29"/>
<reference evidence="2 3" key="1">
    <citation type="journal article" date="2002" name="Proc. Natl. Acad. Sci. U.S.A.">
        <title>Genome sequence of a serotype M3 strain of group A Streptococcus: phage-encoded toxins, the high-virulence phenotype, and clone emergence.</title>
        <authorList>
            <person name="Beres S.B."/>
            <person name="Sylva G.L."/>
            <person name="Barbian K.D."/>
            <person name="Lei B."/>
            <person name="Hoff J.S."/>
            <person name="Mammarella N.D."/>
            <person name="Liu M.Y."/>
            <person name="Smoot J.C."/>
            <person name="Porcella S.F."/>
            <person name="Parkins L.D."/>
            <person name="Campbell D.S."/>
            <person name="Smith T.M."/>
            <person name="McCormick J.K."/>
            <person name="Leung D.Y."/>
            <person name="Schlievert P.M."/>
            <person name="Musser J.M."/>
        </authorList>
    </citation>
    <scope>NUCLEOTIDE SEQUENCE [LARGE SCALE GENOMIC DNA]</scope>
    <source>
        <strain evidence="3">ATCC BAA-595 / MGAS315</strain>
    </source>
</reference>
<accession>A0A0H2UT29</accession>
<sequence>MKNKLSLFMIATAAVVGFSLATPKNQTVSANEAVATQACADGTNCCGYNFYGYCRPISWLFYKTKHLLTGDQPTTDTVTK</sequence>
<dbReference type="NCBIfam" id="NF043072">
    <property type="entry name" value="GAS_sig_Nterm"/>
    <property type="match status" value="1"/>
</dbReference>
<gene>
    <name evidence="2" type="ordered locus">SpyM3_0131</name>
</gene>
<dbReference type="RefSeq" id="WP_011054141.1">
    <property type="nucleotide sequence ID" value="NC_004070.1"/>
</dbReference>
<evidence type="ECO:0000313" key="3">
    <source>
        <dbReference type="Proteomes" id="UP000000564"/>
    </source>
</evidence>
<dbReference type="Proteomes" id="UP000000564">
    <property type="component" value="Chromosome"/>
</dbReference>
<name>A0A0H2UT29_STRP3</name>
<feature type="chain" id="PRO_5039471456" evidence="1">
    <location>
        <begin position="22"/>
        <end position="80"/>
    </location>
</feature>
<dbReference type="HOGENOM" id="CLU_199131_0_0_9"/>
<evidence type="ECO:0000313" key="2">
    <source>
        <dbReference type="EMBL" id="AAM78738.1"/>
    </source>
</evidence>